<dbReference type="AlphaFoldDB" id="A0A0D2LJ12"/>
<proteinExistence type="predicted"/>
<dbReference type="InterPro" id="IPR038538">
    <property type="entry name" value="MTERF_sf"/>
</dbReference>
<protein>
    <submittedName>
        <fullName evidence="1">Uncharacterized protein</fullName>
    </submittedName>
</protein>
<dbReference type="KEGG" id="mng:MNEG_15980"/>
<keyword evidence="2" id="KW-1185">Reference proteome</keyword>
<name>A0A0D2LJ12_9CHLO</name>
<dbReference type="Proteomes" id="UP000054498">
    <property type="component" value="Unassembled WGS sequence"/>
</dbReference>
<gene>
    <name evidence="1" type="ORF">MNEG_15980</name>
</gene>
<dbReference type="GeneID" id="25733695"/>
<dbReference type="RefSeq" id="XP_013891004.1">
    <property type="nucleotide sequence ID" value="XM_014035550.1"/>
</dbReference>
<dbReference type="Gene3D" id="1.25.70.10">
    <property type="entry name" value="Transcription termination factor 3, mitochondrial"/>
    <property type="match status" value="1"/>
</dbReference>
<dbReference type="EMBL" id="KK106068">
    <property type="protein sequence ID" value="KIY91984.1"/>
    <property type="molecule type" value="Genomic_DNA"/>
</dbReference>
<reference evidence="1 2" key="1">
    <citation type="journal article" date="2013" name="BMC Genomics">
        <title>Reconstruction of the lipid metabolism for the microalga Monoraphidium neglectum from its genome sequence reveals characteristics suitable for biofuel production.</title>
        <authorList>
            <person name="Bogen C."/>
            <person name="Al-Dilaimi A."/>
            <person name="Albersmeier A."/>
            <person name="Wichmann J."/>
            <person name="Grundmann M."/>
            <person name="Rupp O."/>
            <person name="Lauersen K.J."/>
            <person name="Blifernez-Klassen O."/>
            <person name="Kalinowski J."/>
            <person name="Goesmann A."/>
            <person name="Mussgnug J.H."/>
            <person name="Kruse O."/>
        </authorList>
    </citation>
    <scope>NUCLEOTIDE SEQUENCE [LARGE SCALE GENOMIC DNA]</scope>
    <source>
        <strain evidence="1 2">SAG 48.87</strain>
    </source>
</reference>
<dbReference type="OrthoDB" id="10656737at2759"/>
<organism evidence="1 2">
    <name type="scientific">Monoraphidium neglectum</name>
    <dbReference type="NCBI Taxonomy" id="145388"/>
    <lineage>
        <taxon>Eukaryota</taxon>
        <taxon>Viridiplantae</taxon>
        <taxon>Chlorophyta</taxon>
        <taxon>core chlorophytes</taxon>
        <taxon>Chlorophyceae</taxon>
        <taxon>CS clade</taxon>
        <taxon>Sphaeropleales</taxon>
        <taxon>Selenastraceae</taxon>
        <taxon>Monoraphidium</taxon>
    </lineage>
</organism>
<evidence type="ECO:0000313" key="2">
    <source>
        <dbReference type="Proteomes" id="UP000054498"/>
    </source>
</evidence>
<evidence type="ECO:0000313" key="1">
    <source>
        <dbReference type="EMBL" id="KIY91984.1"/>
    </source>
</evidence>
<accession>A0A0D2LJ12</accession>
<sequence length="153" mass="16083">MIRAKPMLLNLSTQKLASKCKALISLEGLPATAASEMAAAVPGVLLLATAKLQQRWLFLRAAAAISPRWRAEWPRLSPSCLGVLLNSSDRRLARLRFVYAAREAAGVPLFNAVVMPDAAFATRFEGHARWWAREQAGGGGGAASGGGGGAALS</sequence>